<proteinExistence type="predicted"/>
<name>A0AAP0DXT1_9MAGN</name>
<dbReference type="AlphaFoldDB" id="A0AAP0DXT1"/>
<evidence type="ECO:0000256" key="1">
    <source>
        <dbReference type="SAM" id="Coils"/>
    </source>
</evidence>
<evidence type="ECO:0000313" key="3">
    <source>
        <dbReference type="EMBL" id="KAK9081127.1"/>
    </source>
</evidence>
<sequence>MRALPTPTRGDVLAGVEARLTRLELAVADGKDQFEDANASIEDLEGKIEDLKGKMLGALNEVVATQRQERDEFQTRVLEVLESMKVQVEEMRGDWAVWKRAMANGAAPMRETPRVKTPDPKAYSGSRDAREIDNFLFVAMNRTSSKHSAVDGQTLPERRPQTKDGQAPVPRVRVFPIMSLLRSELN</sequence>
<accession>A0AAP0DXT1</accession>
<protein>
    <submittedName>
        <fullName evidence="3">Uncharacterized protein</fullName>
    </submittedName>
</protein>
<reference evidence="3 4" key="1">
    <citation type="submission" date="2024-01" db="EMBL/GenBank/DDBJ databases">
        <title>Genome assemblies of Stephania.</title>
        <authorList>
            <person name="Yang L."/>
        </authorList>
    </citation>
    <scope>NUCLEOTIDE SEQUENCE [LARGE SCALE GENOMIC DNA]</scope>
    <source>
        <strain evidence="3">JXDWG</strain>
        <tissue evidence="3">Leaf</tissue>
    </source>
</reference>
<keyword evidence="4" id="KW-1185">Reference proteome</keyword>
<dbReference type="EMBL" id="JBBNAG010000014">
    <property type="protein sequence ID" value="KAK9081127.1"/>
    <property type="molecule type" value="Genomic_DNA"/>
</dbReference>
<keyword evidence="1" id="KW-0175">Coiled coil</keyword>
<comment type="caution">
    <text evidence="3">The sequence shown here is derived from an EMBL/GenBank/DDBJ whole genome shotgun (WGS) entry which is preliminary data.</text>
</comment>
<evidence type="ECO:0000313" key="4">
    <source>
        <dbReference type="Proteomes" id="UP001419268"/>
    </source>
</evidence>
<feature type="coiled-coil region" evidence="1">
    <location>
        <begin position="27"/>
        <end position="61"/>
    </location>
</feature>
<feature type="region of interest" description="Disordered" evidence="2">
    <location>
        <begin position="146"/>
        <end position="167"/>
    </location>
</feature>
<gene>
    <name evidence="3" type="ORF">Scep_030982</name>
</gene>
<organism evidence="3 4">
    <name type="scientific">Stephania cephalantha</name>
    <dbReference type="NCBI Taxonomy" id="152367"/>
    <lineage>
        <taxon>Eukaryota</taxon>
        <taxon>Viridiplantae</taxon>
        <taxon>Streptophyta</taxon>
        <taxon>Embryophyta</taxon>
        <taxon>Tracheophyta</taxon>
        <taxon>Spermatophyta</taxon>
        <taxon>Magnoliopsida</taxon>
        <taxon>Ranunculales</taxon>
        <taxon>Menispermaceae</taxon>
        <taxon>Menispermoideae</taxon>
        <taxon>Cissampelideae</taxon>
        <taxon>Stephania</taxon>
    </lineage>
</organism>
<dbReference type="Proteomes" id="UP001419268">
    <property type="component" value="Unassembled WGS sequence"/>
</dbReference>
<evidence type="ECO:0000256" key="2">
    <source>
        <dbReference type="SAM" id="MobiDB-lite"/>
    </source>
</evidence>